<dbReference type="RefSeq" id="WP_329780199.1">
    <property type="nucleotide sequence ID" value="NZ_JAYJJU010000018.1"/>
</dbReference>
<keyword evidence="3" id="KW-0067">ATP-binding</keyword>
<evidence type="ECO:0000256" key="3">
    <source>
        <dbReference type="ARBA" id="ARBA00022840"/>
    </source>
</evidence>
<dbReference type="SUPFAM" id="SSF52540">
    <property type="entry name" value="P-loop containing nucleoside triphosphate hydrolases"/>
    <property type="match status" value="1"/>
</dbReference>
<dbReference type="CDD" id="cd00009">
    <property type="entry name" value="AAA"/>
    <property type="match status" value="1"/>
</dbReference>
<dbReference type="InterPro" id="IPR050773">
    <property type="entry name" value="CbxX/CfxQ_RuBisCO_ESX"/>
</dbReference>
<dbReference type="InterPro" id="IPR049078">
    <property type="entry name" value="T7SS_EccA1-like_N"/>
</dbReference>
<dbReference type="PANTHER" id="PTHR43392:SF2">
    <property type="entry name" value="AAA-TYPE ATPASE FAMILY PROTEIN _ ANKYRIN REPEAT FAMILY PROTEIN"/>
    <property type="match status" value="1"/>
</dbReference>
<organism evidence="5 6">
    <name type="scientific">[Mycobacterium] nativiensis</name>
    <dbReference type="NCBI Taxonomy" id="2855503"/>
    <lineage>
        <taxon>Bacteria</taxon>
        <taxon>Bacillati</taxon>
        <taxon>Actinomycetota</taxon>
        <taxon>Actinomycetes</taxon>
        <taxon>Mycobacteriales</taxon>
        <taxon>Mycobacteriaceae</taxon>
        <taxon>Mycolicibacter</taxon>
    </lineage>
</organism>
<comment type="similarity">
    <text evidence="1">Belongs to the CbxX/CfxQ family.</text>
</comment>
<reference evidence="5 6" key="1">
    <citation type="submission" date="2023-12" db="EMBL/GenBank/DDBJ databases">
        <title>Description of new species of Mycobacterium terrae complex isolated from sewage at the Sao Paulo Zoological Park Foundation in Brazil.</title>
        <authorList>
            <person name="Romagnoli C.L."/>
            <person name="Conceicao E.C."/>
            <person name="Machado E."/>
            <person name="Barreto L.B.P.F."/>
            <person name="Sharma A."/>
            <person name="Silva N.M."/>
            <person name="Marques L.E."/>
            <person name="Juliana M.A."/>
            <person name="Lourenco M.C.S."/>
            <person name="Digiampietri L.A."/>
            <person name="Suffys P.N."/>
            <person name="Viana-Niero C."/>
        </authorList>
    </citation>
    <scope>NUCLEOTIDE SEQUENCE [LARGE SCALE GENOMIC DNA]</scope>
    <source>
        <strain evidence="5 6">MYC340</strain>
    </source>
</reference>
<dbReference type="Gene3D" id="1.25.40.10">
    <property type="entry name" value="Tetratricopeptide repeat domain"/>
    <property type="match status" value="1"/>
</dbReference>
<evidence type="ECO:0000313" key="5">
    <source>
        <dbReference type="EMBL" id="MEB3033404.1"/>
    </source>
</evidence>
<dbReference type="PRINTS" id="PR00819">
    <property type="entry name" value="CBXCFQXSUPER"/>
</dbReference>
<dbReference type="InterPro" id="IPR027417">
    <property type="entry name" value="P-loop_NTPase"/>
</dbReference>
<keyword evidence="2" id="KW-0547">Nucleotide-binding</keyword>
<dbReference type="Gene3D" id="3.40.50.300">
    <property type="entry name" value="P-loop containing nucleotide triphosphate hydrolases"/>
    <property type="match status" value="1"/>
</dbReference>
<feature type="domain" description="AAA+ ATPase" evidence="4">
    <location>
        <begin position="341"/>
        <end position="476"/>
    </location>
</feature>
<dbReference type="EMBL" id="JAYJJU010000018">
    <property type="protein sequence ID" value="MEB3033404.1"/>
    <property type="molecule type" value="Genomic_DNA"/>
</dbReference>
<sequence>MISPTEQRRAFDAAMQRFSGGDADGAREAFARITEQNPAMTDAWVGRLACGDHSISTLAGAYTNSRALYREIRRLGLQDGALQAVVPAPLYLSVTVWSHGTIAIAYASALVTAQRYDAALEVLNDPELVADAQTALWRQFLLAALYHRTGRWPDLCATTDTCPPPTATYVPTDLLVATQTLRAMALAALGQFRPALDLLSGVSPTMAVVAADIALTRGWCLREQGDVPAADEAFRSAVVDGQLIPQAREALDNPEFRMPTTDAETIATRTDKWDAATETNRDERAAAELSDRRSMVLADAQARIDKLIGLDNIKEQIAIWRTEQQIDQLLSEHGEVVSSAEGNHMVFEGPPGTAKTTIARIVAEVLFGLGKLDRSDVVEVSEADIVVGYVSQTATRMKDVVEDALGGVLFIDEAYTLVPQTEGHSFGQSAIDTLLKLMEDHRGKFVLIVAGYSEPMRRFLRANEGFASRFSFTLTFSSYAPDEIVQIAELIAGQERMVVDAPAWDVLRGEAAQLISIPSGNGTMLDNAGNGRYARKVVELCKRERARRLHRVAPQPAQVNELIRTDPTVLKITADDMQLAIAHARPAIGP</sequence>
<dbReference type="Pfam" id="PF00004">
    <property type="entry name" value="AAA"/>
    <property type="match status" value="1"/>
</dbReference>
<dbReference type="SMART" id="SM00382">
    <property type="entry name" value="AAA"/>
    <property type="match status" value="1"/>
</dbReference>
<dbReference type="InterPro" id="IPR003959">
    <property type="entry name" value="ATPase_AAA_core"/>
</dbReference>
<dbReference type="Proteomes" id="UP001298593">
    <property type="component" value="Unassembled WGS sequence"/>
</dbReference>
<proteinExistence type="inferred from homology"/>
<evidence type="ECO:0000256" key="2">
    <source>
        <dbReference type="ARBA" id="ARBA00022741"/>
    </source>
</evidence>
<comment type="caution">
    <text evidence="5">The sequence shown here is derived from an EMBL/GenBank/DDBJ whole genome shotgun (WGS) entry which is preliminary data.</text>
</comment>
<evidence type="ECO:0000259" key="4">
    <source>
        <dbReference type="SMART" id="SM00382"/>
    </source>
</evidence>
<evidence type="ECO:0000256" key="1">
    <source>
        <dbReference type="ARBA" id="ARBA00010378"/>
    </source>
</evidence>
<gene>
    <name evidence="5" type="ORF">KV113_17770</name>
</gene>
<dbReference type="InterPro" id="IPR011990">
    <property type="entry name" value="TPR-like_helical_dom_sf"/>
</dbReference>
<dbReference type="PANTHER" id="PTHR43392">
    <property type="entry name" value="AAA-TYPE ATPASE FAMILY PROTEIN / ANKYRIN REPEAT FAMILY PROTEIN"/>
    <property type="match status" value="1"/>
</dbReference>
<evidence type="ECO:0000313" key="6">
    <source>
        <dbReference type="Proteomes" id="UP001298593"/>
    </source>
</evidence>
<dbReference type="InterPro" id="IPR003593">
    <property type="entry name" value="AAA+_ATPase"/>
</dbReference>
<name>A0ABU5XZH6_9MYCO</name>
<protein>
    <submittedName>
        <fullName evidence="5">AAA family ATPase</fullName>
    </submittedName>
</protein>
<dbReference type="InterPro" id="IPR000641">
    <property type="entry name" value="CbxX/CfxQ"/>
</dbReference>
<accession>A0ABU5XZH6</accession>
<keyword evidence="6" id="KW-1185">Reference proteome</keyword>
<dbReference type="Pfam" id="PF21545">
    <property type="entry name" value="T7SS_EccA1_N"/>
    <property type="match status" value="1"/>
</dbReference>
<dbReference type="Gene3D" id="1.10.8.60">
    <property type="match status" value="1"/>
</dbReference>